<evidence type="ECO:0000259" key="1">
    <source>
        <dbReference type="SMART" id="SM00382"/>
    </source>
</evidence>
<dbReference type="EMBL" id="CAFBMM010000085">
    <property type="protein sequence ID" value="CAB4914453.1"/>
    <property type="molecule type" value="Genomic_DNA"/>
</dbReference>
<feature type="domain" description="AAA+ ATPase" evidence="1">
    <location>
        <begin position="19"/>
        <end position="289"/>
    </location>
</feature>
<dbReference type="PANTHER" id="PTHR10803:SF26">
    <property type="entry name" value="ANION TRANSPORTER ATPASE-RELATED"/>
    <property type="match status" value="1"/>
</dbReference>
<dbReference type="InterPro" id="IPR016300">
    <property type="entry name" value="ATPase_ArsA/GET3"/>
</dbReference>
<gene>
    <name evidence="2" type="ORF">UFOPK3605_01330</name>
    <name evidence="3" type="ORF">UFOPK3897_00603</name>
    <name evidence="4" type="ORF">UFOPK4121_00251</name>
</gene>
<accession>A0A6J7HC63</accession>
<dbReference type="InterPro" id="IPR027417">
    <property type="entry name" value="P-loop_NTPase"/>
</dbReference>
<dbReference type="InterPro" id="IPR003593">
    <property type="entry name" value="AAA+_ATPase"/>
</dbReference>
<dbReference type="SUPFAM" id="SSF52540">
    <property type="entry name" value="P-loop containing nucleoside triphosphate hydrolases"/>
    <property type="match status" value="1"/>
</dbReference>
<reference evidence="2" key="1">
    <citation type="submission" date="2020-05" db="EMBL/GenBank/DDBJ databases">
        <authorList>
            <person name="Chiriac C."/>
            <person name="Salcher M."/>
            <person name="Ghai R."/>
            <person name="Kavagutti S V."/>
        </authorList>
    </citation>
    <scope>NUCLEOTIDE SEQUENCE</scope>
</reference>
<dbReference type="GO" id="GO:0016887">
    <property type="term" value="F:ATP hydrolysis activity"/>
    <property type="evidence" value="ECO:0007669"/>
    <property type="project" value="InterPro"/>
</dbReference>
<dbReference type="GO" id="GO:0005524">
    <property type="term" value="F:ATP binding"/>
    <property type="evidence" value="ECO:0007669"/>
    <property type="project" value="InterPro"/>
</dbReference>
<evidence type="ECO:0000313" key="3">
    <source>
        <dbReference type="EMBL" id="CAB4973059.1"/>
    </source>
</evidence>
<evidence type="ECO:0000313" key="2">
    <source>
        <dbReference type="EMBL" id="CAB4914453.1"/>
    </source>
</evidence>
<name>A0A6J7HC63_9ZZZZ</name>
<dbReference type="AlphaFoldDB" id="A0A6J7HC63"/>
<sequence>MDGSTSTAVTTGLAPLLATREILIFCGSGGVGKTTIAAAAALAVVKNSSAKVMVLTIDPARRLADALGLESLGNVETRVPDAALIDAGVAPKGELYAAMLDTKASWDDLVTRYAPSQEVADNIFSNDLYHNITSRFIQSHDYIAMERLFQLHSSGVYDLIILDTPPTRHAVDFLDAPKRMADFFGGRLLRWLTLPYRTGGGRGGRLINIASKPFLKIADRILGSAFVEDIAEFFINFQSMYDGFVERSKAVEQLLHDRRTSFVVTTTLEGAPLREAEAYCEQLNNRNLPLGALVLNKVLPDFLRDSLGQKASAVFSDNPAAVAKAIASKGADQSEMDAIARVLKTAADTFMNYSLVAEREFELKVELSKRPEMMAAVPLLVDDVHDLAALAQIGDRLWAS</sequence>
<organism evidence="2">
    <name type="scientific">freshwater metagenome</name>
    <dbReference type="NCBI Taxonomy" id="449393"/>
    <lineage>
        <taxon>unclassified sequences</taxon>
        <taxon>metagenomes</taxon>
        <taxon>ecological metagenomes</taxon>
    </lineage>
</organism>
<evidence type="ECO:0000313" key="4">
    <source>
        <dbReference type="EMBL" id="CAB5014638.1"/>
    </source>
</evidence>
<proteinExistence type="predicted"/>
<dbReference type="EMBL" id="CAFBPQ010000004">
    <property type="protein sequence ID" value="CAB5014638.1"/>
    <property type="molecule type" value="Genomic_DNA"/>
</dbReference>
<dbReference type="Gene3D" id="3.40.50.300">
    <property type="entry name" value="P-loop containing nucleotide triphosphate hydrolases"/>
    <property type="match status" value="1"/>
</dbReference>
<protein>
    <submittedName>
        <fullName evidence="2">Unannotated protein</fullName>
    </submittedName>
</protein>
<dbReference type="SMART" id="SM00382">
    <property type="entry name" value="AAA"/>
    <property type="match status" value="1"/>
</dbReference>
<dbReference type="Pfam" id="PF02374">
    <property type="entry name" value="ArsA_ATPase"/>
    <property type="match status" value="1"/>
</dbReference>
<dbReference type="InterPro" id="IPR025723">
    <property type="entry name" value="ArsA/GET3_ATPase-like"/>
</dbReference>
<dbReference type="PANTHER" id="PTHR10803">
    <property type="entry name" value="ARSENICAL PUMP-DRIVING ATPASE ARSENITE-TRANSLOCATING ATPASE"/>
    <property type="match status" value="1"/>
</dbReference>
<dbReference type="EMBL" id="CAFBOF010000008">
    <property type="protein sequence ID" value="CAB4973059.1"/>
    <property type="molecule type" value="Genomic_DNA"/>
</dbReference>